<dbReference type="EMBL" id="ML978190">
    <property type="protein sequence ID" value="KAF2030434.1"/>
    <property type="molecule type" value="Genomic_DNA"/>
</dbReference>
<gene>
    <name evidence="2" type="ORF">EK21DRAFT_65452</name>
</gene>
<dbReference type="PANTHER" id="PTHR33112">
    <property type="entry name" value="DOMAIN PROTEIN, PUTATIVE-RELATED"/>
    <property type="match status" value="1"/>
</dbReference>
<feature type="domain" description="Heterokaryon incompatibility" evidence="1">
    <location>
        <begin position="6"/>
        <end position="118"/>
    </location>
</feature>
<dbReference type="Pfam" id="PF06985">
    <property type="entry name" value="HET"/>
    <property type="match status" value="1"/>
</dbReference>
<dbReference type="OrthoDB" id="5362512at2759"/>
<organism evidence="2 3">
    <name type="scientific">Setomelanomma holmii</name>
    <dbReference type="NCBI Taxonomy" id="210430"/>
    <lineage>
        <taxon>Eukaryota</taxon>
        <taxon>Fungi</taxon>
        <taxon>Dikarya</taxon>
        <taxon>Ascomycota</taxon>
        <taxon>Pezizomycotina</taxon>
        <taxon>Dothideomycetes</taxon>
        <taxon>Pleosporomycetidae</taxon>
        <taxon>Pleosporales</taxon>
        <taxon>Pleosporineae</taxon>
        <taxon>Phaeosphaeriaceae</taxon>
        <taxon>Setomelanomma</taxon>
    </lineage>
</organism>
<dbReference type="AlphaFoldDB" id="A0A9P4LP19"/>
<dbReference type="PANTHER" id="PTHR33112:SF9">
    <property type="entry name" value="HETEROKARYON INCOMPATIBILITY DOMAIN-CONTAINING PROTEIN"/>
    <property type="match status" value="1"/>
</dbReference>
<evidence type="ECO:0000313" key="3">
    <source>
        <dbReference type="Proteomes" id="UP000799777"/>
    </source>
</evidence>
<keyword evidence="3" id="KW-1185">Reference proteome</keyword>
<name>A0A9P4LP19_9PLEO</name>
<feature type="non-terminal residue" evidence="2">
    <location>
        <position position="1"/>
    </location>
</feature>
<proteinExistence type="predicted"/>
<dbReference type="InterPro" id="IPR010730">
    <property type="entry name" value="HET"/>
</dbReference>
<protein>
    <recommendedName>
        <fullName evidence="1">Heterokaryon incompatibility domain-containing protein</fullName>
    </recommendedName>
</protein>
<accession>A0A9P4LP19</accession>
<evidence type="ECO:0000313" key="2">
    <source>
        <dbReference type="EMBL" id="KAF2030434.1"/>
    </source>
</evidence>
<evidence type="ECO:0000259" key="1">
    <source>
        <dbReference type="Pfam" id="PF06985"/>
    </source>
</evidence>
<sequence>LESIDLTSLPRTFMDAITFTRKLGLKCLWIDSLCIIQDDEHDWRHEASLMAHVHENAVLTTGAIASGCVAEGLFRASASVHEPMELHGQFYTVYARRPLPHRELHNEPLFKRAWIFQERYLSPRFLHFAFNELIWKCKEGIECECNQDGESKTMDTVDAGFSGSIIHSKHISRVHIAWRMVVEDYTNLNLSYATDRLPALSGIPKRFMAIRPGDTYIAGLWRHSLLRDLLWRRPLGVESEINFPPRSRRWRVPSWSWASIDFAVLTGNDHFGYDHIPEMTYCIDVLDISCVRAGGDVTGEVTSGYLTVRGSTMKGYLRTTQGNFESPYSVRGTAKENLVRITDSMPRTTIISEMVMRSSACVSRQIIRRTIILSKTFSC</sequence>
<dbReference type="Proteomes" id="UP000799777">
    <property type="component" value="Unassembled WGS sequence"/>
</dbReference>
<comment type="caution">
    <text evidence="2">The sequence shown here is derived from an EMBL/GenBank/DDBJ whole genome shotgun (WGS) entry which is preliminary data.</text>
</comment>
<reference evidence="2" key="1">
    <citation type="journal article" date="2020" name="Stud. Mycol.">
        <title>101 Dothideomycetes genomes: a test case for predicting lifestyles and emergence of pathogens.</title>
        <authorList>
            <person name="Haridas S."/>
            <person name="Albert R."/>
            <person name="Binder M."/>
            <person name="Bloem J."/>
            <person name="Labutti K."/>
            <person name="Salamov A."/>
            <person name="Andreopoulos B."/>
            <person name="Baker S."/>
            <person name="Barry K."/>
            <person name="Bills G."/>
            <person name="Bluhm B."/>
            <person name="Cannon C."/>
            <person name="Castanera R."/>
            <person name="Culley D."/>
            <person name="Daum C."/>
            <person name="Ezra D."/>
            <person name="Gonzalez J."/>
            <person name="Henrissat B."/>
            <person name="Kuo A."/>
            <person name="Liang C."/>
            <person name="Lipzen A."/>
            <person name="Lutzoni F."/>
            <person name="Magnuson J."/>
            <person name="Mondo S."/>
            <person name="Nolan M."/>
            <person name="Ohm R."/>
            <person name="Pangilinan J."/>
            <person name="Park H.-J."/>
            <person name="Ramirez L."/>
            <person name="Alfaro M."/>
            <person name="Sun H."/>
            <person name="Tritt A."/>
            <person name="Yoshinaga Y."/>
            <person name="Zwiers L.-H."/>
            <person name="Turgeon B."/>
            <person name="Goodwin S."/>
            <person name="Spatafora J."/>
            <person name="Crous P."/>
            <person name="Grigoriev I."/>
        </authorList>
    </citation>
    <scope>NUCLEOTIDE SEQUENCE</scope>
    <source>
        <strain evidence="2">CBS 110217</strain>
    </source>
</reference>